<dbReference type="PANTHER" id="PTHR33463:SF152">
    <property type="entry name" value="NB-ARC DOMAIN-CONTAINING DISEASE RESISTANCE PROTEIN"/>
    <property type="match status" value="1"/>
</dbReference>
<comment type="caution">
    <text evidence="2">The sequence shown here is derived from an EMBL/GenBank/DDBJ whole genome shotgun (WGS) entry which is preliminary data.</text>
</comment>
<evidence type="ECO:0000313" key="3">
    <source>
        <dbReference type="Proteomes" id="UP000036987"/>
    </source>
</evidence>
<sequence>MVAIENMFVNTGTQTIIPTKSFERLGRISIYACNRLKFIFPWNVAECVVCLEKLEIFFCSELENIIEKDDQGVRGSKAKTLFPKLRHIKLSNLPNLENVWKQECYEKSEMEWHSLKSLRVWNCEKLNRLFMGENSAPNLDSMNCSEEWFNKLLWEDQQAKNRCKKKRIYNKGIREEDL</sequence>
<dbReference type="EMBL" id="LFYR01000574">
    <property type="protein sequence ID" value="KMZ73503.1"/>
    <property type="molecule type" value="Genomic_DNA"/>
</dbReference>
<protein>
    <recommendedName>
        <fullName evidence="1">Disease resistance protein At4g27190-like leucine-rich repeats domain-containing protein</fullName>
    </recommendedName>
</protein>
<dbReference type="InterPro" id="IPR032675">
    <property type="entry name" value="LRR_dom_sf"/>
</dbReference>
<organism evidence="2 3">
    <name type="scientific">Zostera marina</name>
    <name type="common">Eelgrass</name>
    <dbReference type="NCBI Taxonomy" id="29655"/>
    <lineage>
        <taxon>Eukaryota</taxon>
        <taxon>Viridiplantae</taxon>
        <taxon>Streptophyta</taxon>
        <taxon>Embryophyta</taxon>
        <taxon>Tracheophyta</taxon>
        <taxon>Spermatophyta</taxon>
        <taxon>Magnoliopsida</taxon>
        <taxon>Liliopsida</taxon>
        <taxon>Zosteraceae</taxon>
        <taxon>Zostera</taxon>
    </lineage>
</organism>
<feature type="domain" description="Disease resistance protein At4g27190-like leucine-rich repeats" evidence="1">
    <location>
        <begin position="14"/>
        <end position="130"/>
    </location>
</feature>
<gene>
    <name evidence="2" type="ORF">ZOSMA_147G00150</name>
</gene>
<dbReference type="InterPro" id="IPR057135">
    <property type="entry name" value="At4g27190-like_LRR"/>
</dbReference>
<proteinExistence type="predicted"/>
<dbReference type="SUPFAM" id="SSF52047">
    <property type="entry name" value="RNI-like"/>
    <property type="match status" value="1"/>
</dbReference>
<dbReference type="PANTHER" id="PTHR33463">
    <property type="entry name" value="NB-ARC DOMAIN-CONTAINING PROTEIN-RELATED"/>
    <property type="match status" value="1"/>
</dbReference>
<evidence type="ECO:0000259" key="1">
    <source>
        <dbReference type="Pfam" id="PF23247"/>
    </source>
</evidence>
<dbReference type="STRING" id="29655.A0A0K9PWR0"/>
<name>A0A0K9PWR0_ZOSMR</name>
<dbReference type="Gene3D" id="3.80.10.10">
    <property type="entry name" value="Ribonuclease Inhibitor"/>
    <property type="match status" value="1"/>
</dbReference>
<dbReference type="AlphaFoldDB" id="A0A0K9PWR0"/>
<evidence type="ECO:0000313" key="2">
    <source>
        <dbReference type="EMBL" id="KMZ73503.1"/>
    </source>
</evidence>
<dbReference type="Pfam" id="PF23247">
    <property type="entry name" value="LRR_RPS2"/>
    <property type="match status" value="1"/>
</dbReference>
<dbReference type="Proteomes" id="UP000036987">
    <property type="component" value="Unassembled WGS sequence"/>
</dbReference>
<keyword evidence="3" id="KW-1185">Reference proteome</keyword>
<dbReference type="OrthoDB" id="614998at2759"/>
<accession>A0A0K9PWR0</accession>
<dbReference type="InterPro" id="IPR050905">
    <property type="entry name" value="Plant_NBS-LRR"/>
</dbReference>
<reference evidence="3" key="1">
    <citation type="journal article" date="2016" name="Nature">
        <title>The genome of the seagrass Zostera marina reveals angiosperm adaptation to the sea.</title>
        <authorList>
            <person name="Olsen J.L."/>
            <person name="Rouze P."/>
            <person name="Verhelst B."/>
            <person name="Lin Y.-C."/>
            <person name="Bayer T."/>
            <person name="Collen J."/>
            <person name="Dattolo E."/>
            <person name="De Paoli E."/>
            <person name="Dittami S."/>
            <person name="Maumus F."/>
            <person name="Michel G."/>
            <person name="Kersting A."/>
            <person name="Lauritano C."/>
            <person name="Lohaus R."/>
            <person name="Toepel M."/>
            <person name="Tonon T."/>
            <person name="Vanneste K."/>
            <person name="Amirebrahimi M."/>
            <person name="Brakel J."/>
            <person name="Bostroem C."/>
            <person name="Chovatia M."/>
            <person name="Grimwood J."/>
            <person name="Jenkins J.W."/>
            <person name="Jueterbock A."/>
            <person name="Mraz A."/>
            <person name="Stam W.T."/>
            <person name="Tice H."/>
            <person name="Bornberg-Bauer E."/>
            <person name="Green P.J."/>
            <person name="Pearson G.A."/>
            <person name="Procaccini G."/>
            <person name="Duarte C.M."/>
            <person name="Schmutz J."/>
            <person name="Reusch T.B.H."/>
            <person name="Van de Peer Y."/>
        </authorList>
    </citation>
    <scope>NUCLEOTIDE SEQUENCE [LARGE SCALE GENOMIC DNA]</scope>
    <source>
        <strain evidence="3">cv. Finnish</strain>
    </source>
</reference>